<dbReference type="AlphaFoldDB" id="A0A9X7IME5"/>
<reference evidence="1 2" key="1">
    <citation type="submission" date="2018-02" db="EMBL/GenBank/DDBJ databases">
        <title>Draft genome sequence of Mycobacterium virginiense isolated from mud of a swine farm in Japan.</title>
        <authorList>
            <person name="Ohya K."/>
        </authorList>
    </citation>
    <scope>NUCLEOTIDE SEQUENCE [LARGE SCALE GENOMIC DNA]</scope>
    <source>
        <strain evidence="1 2">GF75</strain>
    </source>
</reference>
<protein>
    <submittedName>
        <fullName evidence="1">Uncharacterized protein</fullName>
    </submittedName>
</protein>
<dbReference type="EMBL" id="PUEV01000056">
    <property type="protein sequence ID" value="PQM51842.1"/>
    <property type="molecule type" value="Genomic_DNA"/>
</dbReference>
<keyword evidence="2" id="KW-1185">Reference proteome</keyword>
<comment type="caution">
    <text evidence="1">The sequence shown here is derived from an EMBL/GenBank/DDBJ whole genome shotgun (WGS) entry which is preliminary data.</text>
</comment>
<dbReference type="Pfam" id="PF24202">
    <property type="entry name" value="DUF7427"/>
    <property type="match status" value="1"/>
</dbReference>
<gene>
    <name evidence="1" type="ORF">C5U48_13035</name>
</gene>
<evidence type="ECO:0000313" key="1">
    <source>
        <dbReference type="EMBL" id="PQM51842.1"/>
    </source>
</evidence>
<sequence>MILRPADRAWLAVAAGVLAWDVACPAGQTLSAGAARYHQQRPWLTRGVVLYLAAHLLGVWPSRGDPLNYLTYWKRPRP</sequence>
<organism evidence="1 2">
    <name type="scientific">Mycolicibacter virginiensis</name>
    <dbReference type="NCBI Taxonomy" id="1795032"/>
    <lineage>
        <taxon>Bacteria</taxon>
        <taxon>Bacillati</taxon>
        <taxon>Actinomycetota</taxon>
        <taxon>Actinomycetes</taxon>
        <taxon>Mycobacteriales</taxon>
        <taxon>Mycobacteriaceae</taxon>
        <taxon>Mycolicibacter</taxon>
    </lineage>
</organism>
<accession>A0A9X7IME5</accession>
<dbReference type="Proteomes" id="UP000237911">
    <property type="component" value="Unassembled WGS sequence"/>
</dbReference>
<dbReference type="InterPro" id="IPR055850">
    <property type="entry name" value="DUF7427"/>
</dbReference>
<evidence type="ECO:0000313" key="2">
    <source>
        <dbReference type="Proteomes" id="UP000237911"/>
    </source>
</evidence>
<name>A0A9X7IME5_9MYCO</name>
<proteinExistence type="predicted"/>